<evidence type="ECO:0000256" key="1">
    <source>
        <dbReference type="ARBA" id="ARBA00004167"/>
    </source>
</evidence>
<feature type="domain" description="Fibronectin type-III" evidence="12">
    <location>
        <begin position="352"/>
        <end position="451"/>
    </location>
</feature>
<evidence type="ECO:0000256" key="6">
    <source>
        <dbReference type="ARBA" id="ARBA00022989"/>
    </source>
</evidence>
<keyword evidence="5" id="KW-0130">Cell adhesion</keyword>
<evidence type="ECO:0000259" key="12">
    <source>
        <dbReference type="PROSITE" id="PS50853"/>
    </source>
</evidence>
<dbReference type="Pfam" id="PF25059">
    <property type="entry name" value="FN3_DSCAM-DSCAML_C"/>
    <property type="match status" value="1"/>
</dbReference>
<sequence length="893" mass="100347">MKGISLIRDRVFPNGTLYLAIQPGMDDGLYSCEVNGQNLTQPFRSFRIIIQIPPRWILEPTDTYAVAGRSAIIDCQADGVPQPHVRWKVATDHPPDRFKTIVSSSHVHILVNGSLNFRSVETSDAGFYLCEANNGVGSGLSTVVRFTVHSAPQFHSKFMVLSARRGERCTIECSPNGDRPMRFIWRRNGQIVDPSNEARYSQNVEEMDEYGIKATLIIEKAERKDSALFMCTAANDFGEDTMNIQVTIKDIPDAPQNLEVHDVTSRSIRLTWDRPFDGNSPITQYTVMWRHTDEETSGGPITAHGNERSVTVRGLRPKTRYFFRVKCLNALGESQYGAEVAVTTLEEPPRLSPKNLRAFATTSKSVNVSWELSLDEDDTSNIDGFYVGYKINASPEPYTFIPVDKSRTTEVQFYELTSLNRFTEYSFIVQAYNKRGAGPPSEAVSVRTLEFDKPAPPTIKSYYSTSTSIKITWEYNTYPNAPVTGFILHHRMDGTPWQETHVAEERTMYTLHDLLCGTKYYCFLVATNSAGRGNSSEIISTKTAGSSPLAPDKRLLLSVNSTTVTVNLNSWHNGGCPIRFFVIQYKVSGHQEWTLVSNNVIPEQQTVTITDLVPGTWYSLLMTSRNDAGSTDAEYIFATLTLSGEYPPRPSEVSDVTSPFYRHLTITVPVVSSAIVLILVICVVCVITKRRTPGCRPRTPDGADGSDTVKQENIPLSATYDSGQDPAYFPAPYATSRVQSYNREHCVHPSLGNTQNTGTFGSTRSGYTYNIPCPPRRSEKEECIYQTPAIYFSTYHQTVGLELRTQREHAIYEVPDRGRMLLEGEKFWREAGDGNSSTESDNEDLMFSLRSTDEIILREEARESETECDRLWKTYEVTQCQEVSRWAEEVLVS</sequence>
<dbReference type="PROSITE" id="PS50853">
    <property type="entry name" value="FN3"/>
    <property type="match status" value="4"/>
</dbReference>
<dbReference type="OrthoDB" id="8923679at2759"/>
<dbReference type="PANTHER" id="PTHR13817">
    <property type="entry name" value="TITIN"/>
    <property type="match status" value="1"/>
</dbReference>
<reference evidence="13" key="1">
    <citation type="submission" date="2020-08" db="EMBL/GenBank/DDBJ databases">
        <title>Multicomponent nature underlies the extraordinary mechanical properties of spider dragline silk.</title>
        <authorList>
            <person name="Kono N."/>
            <person name="Nakamura H."/>
            <person name="Mori M."/>
            <person name="Yoshida Y."/>
            <person name="Ohtoshi R."/>
            <person name="Malay A.D."/>
            <person name="Moran D.A.P."/>
            <person name="Tomita M."/>
            <person name="Numata K."/>
            <person name="Arakawa K."/>
        </authorList>
    </citation>
    <scope>NUCLEOTIDE SEQUENCE</scope>
</reference>
<feature type="domain" description="Fibronectin type-III" evidence="12">
    <location>
        <begin position="254"/>
        <end position="347"/>
    </location>
</feature>
<dbReference type="GO" id="GO:0030154">
    <property type="term" value="P:cell differentiation"/>
    <property type="evidence" value="ECO:0007669"/>
    <property type="project" value="UniProtKB-ARBA"/>
</dbReference>
<dbReference type="InterPro" id="IPR050964">
    <property type="entry name" value="Striated_Muscle_Regulatory"/>
</dbReference>
<dbReference type="FunFam" id="2.60.40.10:FF:000678">
    <property type="entry name" value="Down syndrome cell adhesion molecule-like protein Dscam2"/>
    <property type="match status" value="1"/>
</dbReference>
<keyword evidence="6 10" id="KW-1133">Transmembrane helix</keyword>
<dbReference type="InterPro" id="IPR003961">
    <property type="entry name" value="FN3_dom"/>
</dbReference>
<feature type="domain" description="Fibronectin type-III" evidence="12">
    <location>
        <begin position="550"/>
        <end position="644"/>
    </location>
</feature>
<dbReference type="GO" id="GO:0009653">
    <property type="term" value="P:anatomical structure morphogenesis"/>
    <property type="evidence" value="ECO:0007669"/>
    <property type="project" value="UniProtKB-ARBA"/>
</dbReference>
<dbReference type="SMART" id="SM00409">
    <property type="entry name" value="IG"/>
    <property type="match status" value="2"/>
</dbReference>
<dbReference type="FunFam" id="2.60.40.10:FF:000028">
    <property type="entry name" value="Neuronal cell adhesion molecule"/>
    <property type="match status" value="1"/>
</dbReference>
<evidence type="ECO:0000256" key="5">
    <source>
        <dbReference type="ARBA" id="ARBA00022889"/>
    </source>
</evidence>
<dbReference type="FunFam" id="2.60.40.10:FF:000104">
    <property type="entry name" value="Down syndrome cell adhesion molecule b"/>
    <property type="match status" value="1"/>
</dbReference>
<comment type="subcellular location">
    <subcellularLocation>
        <location evidence="1">Membrane</location>
        <topology evidence="1">Single-pass membrane protein</topology>
    </subcellularLocation>
</comment>
<comment type="caution">
    <text evidence="13">The sequence shown here is derived from an EMBL/GenBank/DDBJ whole genome shotgun (WGS) entry which is preliminary data.</text>
</comment>
<dbReference type="Proteomes" id="UP000887013">
    <property type="component" value="Unassembled WGS sequence"/>
</dbReference>
<keyword evidence="14" id="KW-1185">Reference proteome</keyword>
<dbReference type="InterPro" id="IPR013783">
    <property type="entry name" value="Ig-like_fold"/>
</dbReference>
<feature type="transmembrane region" description="Helical" evidence="10">
    <location>
        <begin position="666"/>
        <end position="688"/>
    </location>
</feature>
<dbReference type="AlphaFoldDB" id="A0A8X6PH83"/>
<evidence type="ECO:0000256" key="3">
    <source>
        <dbReference type="ARBA" id="ARBA00022729"/>
    </source>
</evidence>
<feature type="domain" description="Ig-like" evidence="11">
    <location>
        <begin position="54"/>
        <end position="147"/>
    </location>
</feature>
<proteinExistence type="predicted"/>
<organism evidence="13 14">
    <name type="scientific">Nephila pilipes</name>
    <name type="common">Giant wood spider</name>
    <name type="synonym">Nephila maculata</name>
    <dbReference type="NCBI Taxonomy" id="299642"/>
    <lineage>
        <taxon>Eukaryota</taxon>
        <taxon>Metazoa</taxon>
        <taxon>Ecdysozoa</taxon>
        <taxon>Arthropoda</taxon>
        <taxon>Chelicerata</taxon>
        <taxon>Arachnida</taxon>
        <taxon>Araneae</taxon>
        <taxon>Araneomorphae</taxon>
        <taxon>Entelegynae</taxon>
        <taxon>Araneoidea</taxon>
        <taxon>Nephilidae</taxon>
        <taxon>Nephila</taxon>
    </lineage>
</organism>
<keyword evidence="8" id="KW-1015">Disulfide bond</keyword>
<evidence type="ECO:0000256" key="10">
    <source>
        <dbReference type="SAM" id="Phobius"/>
    </source>
</evidence>
<dbReference type="GO" id="GO:0045202">
    <property type="term" value="C:synapse"/>
    <property type="evidence" value="ECO:0007669"/>
    <property type="project" value="TreeGrafter"/>
</dbReference>
<evidence type="ECO:0000256" key="2">
    <source>
        <dbReference type="ARBA" id="ARBA00022692"/>
    </source>
</evidence>
<dbReference type="GO" id="GO:0016020">
    <property type="term" value="C:membrane"/>
    <property type="evidence" value="ECO:0007669"/>
    <property type="project" value="UniProtKB-SubCell"/>
</dbReference>
<dbReference type="GO" id="GO:0007416">
    <property type="term" value="P:synapse assembly"/>
    <property type="evidence" value="ECO:0007669"/>
    <property type="project" value="TreeGrafter"/>
</dbReference>
<dbReference type="InterPro" id="IPR003599">
    <property type="entry name" value="Ig_sub"/>
</dbReference>
<dbReference type="InterPro" id="IPR056754">
    <property type="entry name" value="DSCAM/DSCAML_C"/>
</dbReference>
<keyword evidence="7 10" id="KW-0472">Membrane</keyword>
<keyword evidence="4" id="KW-0677">Repeat</keyword>
<dbReference type="Pfam" id="PF00041">
    <property type="entry name" value="fn3"/>
    <property type="match status" value="3"/>
</dbReference>
<feature type="domain" description="Ig-like" evidence="11">
    <location>
        <begin position="152"/>
        <end position="247"/>
    </location>
</feature>
<dbReference type="SMART" id="SM00060">
    <property type="entry name" value="FN3"/>
    <property type="match status" value="4"/>
</dbReference>
<dbReference type="PROSITE" id="PS50835">
    <property type="entry name" value="IG_LIKE"/>
    <property type="match status" value="2"/>
</dbReference>
<dbReference type="FunFam" id="2.60.40.10:FF:000719">
    <property type="entry name" value="nephrin isoform X1"/>
    <property type="match status" value="1"/>
</dbReference>
<protein>
    <submittedName>
        <fullName evidence="13">Down syndrome cell adhesion molecule homolog</fullName>
    </submittedName>
</protein>
<dbReference type="PRINTS" id="PR00014">
    <property type="entry name" value="FNTYPEIII"/>
</dbReference>
<dbReference type="Pfam" id="PF13927">
    <property type="entry name" value="Ig_3"/>
    <property type="match status" value="1"/>
</dbReference>
<gene>
    <name evidence="13" type="primary">DSCAM</name>
    <name evidence="13" type="ORF">NPIL_340791</name>
</gene>
<dbReference type="GO" id="GO:0007156">
    <property type="term" value="P:homophilic cell adhesion via plasma membrane adhesion molecules"/>
    <property type="evidence" value="ECO:0007669"/>
    <property type="project" value="TreeGrafter"/>
</dbReference>
<evidence type="ECO:0000259" key="11">
    <source>
        <dbReference type="PROSITE" id="PS50835"/>
    </source>
</evidence>
<evidence type="ECO:0000313" key="14">
    <source>
        <dbReference type="Proteomes" id="UP000887013"/>
    </source>
</evidence>
<dbReference type="SMART" id="SM00408">
    <property type="entry name" value="IGc2"/>
    <property type="match status" value="2"/>
</dbReference>
<dbReference type="InterPro" id="IPR003598">
    <property type="entry name" value="Ig_sub2"/>
</dbReference>
<dbReference type="EMBL" id="BMAW01115936">
    <property type="protein sequence ID" value="GFT68313.1"/>
    <property type="molecule type" value="Genomic_DNA"/>
</dbReference>
<dbReference type="SUPFAM" id="SSF49265">
    <property type="entry name" value="Fibronectin type III"/>
    <property type="match status" value="2"/>
</dbReference>
<dbReference type="Gene3D" id="2.60.40.10">
    <property type="entry name" value="Immunoglobulins"/>
    <property type="match status" value="6"/>
</dbReference>
<keyword evidence="3" id="KW-0732">Signal</keyword>
<dbReference type="InterPro" id="IPR036179">
    <property type="entry name" value="Ig-like_dom_sf"/>
</dbReference>
<evidence type="ECO:0000256" key="9">
    <source>
        <dbReference type="ARBA" id="ARBA00023319"/>
    </source>
</evidence>
<dbReference type="InterPro" id="IPR036116">
    <property type="entry name" value="FN3_sf"/>
</dbReference>
<evidence type="ECO:0000256" key="8">
    <source>
        <dbReference type="ARBA" id="ARBA00023157"/>
    </source>
</evidence>
<evidence type="ECO:0000313" key="13">
    <source>
        <dbReference type="EMBL" id="GFT68313.1"/>
    </source>
</evidence>
<keyword evidence="9" id="KW-0393">Immunoglobulin domain</keyword>
<keyword evidence="2 10" id="KW-0812">Transmembrane</keyword>
<evidence type="ECO:0000256" key="4">
    <source>
        <dbReference type="ARBA" id="ARBA00022737"/>
    </source>
</evidence>
<dbReference type="CDD" id="cd00063">
    <property type="entry name" value="FN3"/>
    <property type="match status" value="4"/>
</dbReference>
<name>A0A8X6PH83_NEPPI</name>
<dbReference type="SUPFAM" id="SSF48726">
    <property type="entry name" value="Immunoglobulin"/>
    <property type="match status" value="2"/>
</dbReference>
<feature type="domain" description="Fibronectin type-III" evidence="12">
    <location>
        <begin position="453"/>
        <end position="546"/>
    </location>
</feature>
<accession>A0A8X6PH83</accession>
<evidence type="ECO:0000256" key="7">
    <source>
        <dbReference type="ARBA" id="ARBA00023136"/>
    </source>
</evidence>
<dbReference type="Pfam" id="PF07679">
    <property type="entry name" value="I-set"/>
    <property type="match status" value="1"/>
</dbReference>
<dbReference type="InterPro" id="IPR007110">
    <property type="entry name" value="Ig-like_dom"/>
</dbReference>
<dbReference type="PANTHER" id="PTHR13817:SF102">
    <property type="entry name" value="DOWN SYNDROME CELL ADHESION MOLECULE-LIKE PROTEIN DSCAM2"/>
    <property type="match status" value="1"/>
</dbReference>
<dbReference type="InterPro" id="IPR013098">
    <property type="entry name" value="Ig_I-set"/>
</dbReference>